<feature type="transmembrane region" description="Helical" evidence="1">
    <location>
        <begin position="26"/>
        <end position="43"/>
    </location>
</feature>
<evidence type="ECO:0000256" key="1">
    <source>
        <dbReference type="SAM" id="Phobius"/>
    </source>
</evidence>
<dbReference type="AlphaFoldDB" id="A0A2P2K6H8"/>
<organism evidence="2">
    <name type="scientific">Rhizophora mucronata</name>
    <name type="common">Asiatic mangrove</name>
    <dbReference type="NCBI Taxonomy" id="61149"/>
    <lineage>
        <taxon>Eukaryota</taxon>
        <taxon>Viridiplantae</taxon>
        <taxon>Streptophyta</taxon>
        <taxon>Embryophyta</taxon>
        <taxon>Tracheophyta</taxon>
        <taxon>Spermatophyta</taxon>
        <taxon>Magnoliopsida</taxon>
        <taxon>eudicotyledons</taxon>
        <taxon>Gunneridae</taxon>
        <taxon>Pentapetalae</taxon>
        <taxon>rosids</taxon>
        <taxon>fabids</taxon>
        <taxon>Malpighiales</taxon>
        <taxon>Rhizophoraceae</taxon>
        <taxon>Rhizophora</taxon>
    </lineage>
</organism>
<sequence length="77" mass="8533">MTGVCCICIGFLGVQSSHLSCPFSCVDIRMVVGTLCLFFPFFTKGISFSYCLGQHFVSFLSLTLSLSVVCYQFSFNF</sequence>
<feature type="transmembrane region" description="Helical" evidence="1">
    <location>
        <begin position="55"/>
        <end position="74"/>
    </location>
</feature>
<keyword evidence="1" id="KW-0472">Membrane</keyword>
<protein>
    <submittedName>
        <fullName evidence="2">Uncharacterized protein</fullName>
    </submittedName>
</protein>
<name>A0A2P2K6H8_RHIMU</name>
<reference evidence="2" key="1">
    <citation type="submission" date="2018-02" db="EMBL/GenBank/DDBJ databases">
        <title>Rhizophora mucronata_Transcriptome.</title>
        <authorList>
            <person name="Meera S.P."/>
            <person name="Sreeshan A."/>
            <person name="Augustine A."/>
        </authorList>
    </citation>
    <scope>NUCLEOTIDE SEQUENCE</scope>
    <source>
        <tissue evidence="2">Leaf</tissue>
    </source>
</reference>
<keyword evidence="1" id="KW-0812">Transmembrane</keyword>
<accession>A0A2P2K6H8</accession>
<proteinExistence type="predicted"/>
<evidence type="ECO:0000313" key="2">
    <source>
        <dbReference type="EMBL" id="MBX01325.1"/>
    </source>
</evidence>
<keyword evidence="1" id="KW-1133">Transmembrane helix</keyword>
<dbReference type="EMBL" id="GGEC01020841">
    <property type="protein sequence ID" value="MBX01325.1"/>
    <property type="molecule type" value="Transcribed_RNA"/>
</dbReference>